<gene>
    <name evidence="1" type="ORF">RhiirC2_184726</name>
</gene>
<organism evidence="1 2">
    <name type="scientific">Rhizophagus irregularis</name>
    <dbReference type="NCBI Taxonomy" id="588596"/>
    <lineage>
        <taxon>Eukaryota</taxon>
        <taxon>Fungi</taxon>
        <taxon>Fungi incertae sedis</taxon>
        <taxon>Mucoromycota</taxon>
        <taxon>Glomeromycotina</taxon>
        <taxon>Glomeromycetes</taxon>
        <taxon>Glomerales</taxon>
        <taxon>Glomeraceae</taxon>
        <taxon>Rhizophagus</taxon>
    </lineage>
</organism>
<sequence length="63" mass="7243">MMATQCRRICVPYPCMYISGSCVAPLSNILVDDIYAASTNETYGCFIKKFVIDNYRIWYLSTK</sequence>
<name>A0A2N1MKQ7_9GLOM</name>
<evidence type="ECO:0000313" key="1">
    <source>
        <dbReference type="EMBL" id="PKK62227.1"/>
    </source>
</evidence>
<dbReference type="EMBL" id="LLXL01001985">
    <property type="protein sequence ID" value="PKK62227.1"/>
    <property type="molecule type" value="Genomic_DNA"/>
</dbReference>
<comment type="caution">
    <text evidence="1">The sequence shown here is derived from an EMBL/GenBank/DDBJ whole genome shotgun (WGS) entry which is preliminary data.</text>
</comment>
<proteinExistence type="predicted"/>
<protein>
    <submittedName>
        <fullName evidence="1">Uncharacterized protein</fullName>
    </submittedName>
</protein>
<accession>A0A2N1MKQ7</accession>
<evidence type="ECO:0000313" key="2">
    <source>
        <dbReference type="Proteomes" id="UP000233469"/>
    </source>
</evidence>
<reference evidence="1 2" key="2">
    <citation type="submission" date="2017-10" db="EMBL/GenBank/DDBJ databases">
        <title>Extensive intraspecific genome diversity in a model arbuscular mycorrhizal fungus.</title>
        <authorList>
            <person name="Chen E.C.H."/>
            <person name="Morin E."/>
            <person name="Baudet D."/>
            <person name="Noel J."/>
            <person name="Ndikumana S."/>
            <person name="Charron P."/>
            <person name="St-Onge C."/>
            <person name="Giorgi J."/>
            <person name="Grigoriev I.V."/>
            <person name="Roux C."/>
            <person name="Martin F.M."/>
            <person name="Corradi N."/>
        </authorList>
    </citation>
    <scope>NUCLEOTIDE SEQUENCE [LARGE SCALE GENOMIC DNA]</scope>
    <source>
        <strain evidence="1 2">C2</strain>
    </source>
</reference>
<reference evidence="1 2" key="1">
    <citation type="submission" date="2016-04" db="EMBL/GenBank/DDBJ databases">
        <title>Genome analyses suggest a sexual origin of heterokaryosis in a supposedly ancient asexual fungus.</title>
        <authorList>
            <person name="Ropars J."/>
            <person name="Sedzielewska K."/>
            <person name="Noel J."/>
            <person name="Charron P."/>
            <person name="Farinelli L."/>
            <person name="Marton T."/>
            <person name="Kruger M."/>
            <person name="Pelin A."/>
            <person name="Brachmann A."/>
            <person name="Corradi N."/>
        </authorList>
    </citation>
    <scope>NUCLEOTIDE SEQUENCE [LARGE SCALE GENOMIC DNA]</scope>
    <source>
        <strain evidence="1 2">C2</strain>
    </source>
</reference>
<dbReference type="Proteomes" id="UP000233469">
    <property type="component" value="Unassembled WGS sequence"/>
</dbReference>
<dbReference type="AlphaFoldDB" id="A0A2N1MKQ7"/>
<dbReference type="PROSITE" id="PS51257">
    <property type="entry name" value="PROKAR_LIPOPROTEIN"/>
    <property type="match status" value="1"/>
</dbReference>